<dbReference type="InterPro" id="IPR039329">
    <property type="entry name" value="SIAE"/>
</dbReference>
<reference evidence="4 5" key="1">
    <citation type="journal article" date="2013" name="Int. J. Syst. Evol. Microbiol.">
        <title>Marinoscillum luteum sp. nov., isolated from marine sediment.</title>
        <authorList>
            <person name="Cha I.T."/>
            <person name="Park S.J."/>
            <person name="Kim S.J."/>
            <person name="Kim J.G."/>
            <person name="Jung M.Y."/>
            <person name="Shin K.S."/>
            <person name="Kwon K.K."/>
            <person name="Yang S.H."/>
            <person name="Seo Y.S."/>
            <person name="Rhee S.K."/>
        </authorList>
    </citation>
    <scope>NUCLEOTIDE SEQUENCE [LARGE SCALE GENOMIC DNA]</scope>
    <source>
        <strain evidence="4 5">KCTC 23939</strain>
    </source>
</reference>
<sequence length="481" mass="54132">MKKILFRGLCLFFLFGAEAKITLPAIVSSNMVLQRNTTVVLWGWADPKEKFTLEASWVEEPIKVMADAEGNWRVDVVTTGSKEEQTIEIESQDQTIILENILFGEVWLCSGQSNMVMPVRGFNGQPTFGSNEAIAKSANAKIRLFVVPQIGAKTPQIEIGKMASWEIASQESVWKFSAIGYFFGQQLQEILDVPVGLIQSGRGGSRVEAWISKEALNEFQEVNIENADMSKSRIVPTAHFNGMINPITPYTIKGALWYQGEGNFTNPERYKTIFPAMVEDWRTRWEMGDFPFYFVQIAPYFYNKPDAFNTNTNSAFMREAQLECVDLIPNSGIAIALDAGEELNIHPAKKKEVADRLLYNALSQTYGYAFVDGTSPVYDSMEVTAEGLLLKFKNVDRGLYAFGELSGFEIAGEDHVFYPAQAKIVNRRDVLVSSEEVSQPLAVRYAWSNWVEGTLYEDSFLPASSFRTDNWEDASRAQKEE</sequence>
<name>A0ABW7NE23_9BACT</name>
<evidence type="ECO:0000256" key="2">
    <source>
        <dbReference type="SAM" id="SignalP"/>
    </source>
</evidence>
<dbReference type="Proteomes" id="UP001610063">
    <property type="component" value="Unassembled WGS sequence"/>
</dbReference>
<feature type="chain" id="PRO_5046402210" evidence="2">
    <location>
        <begin position="20"/>
        <end position="481"/>
    </location>
</feature>
<feature type="domain" description="Sialate O-acetylesterase" evidence="3">
    <location>
        <begin position="105"/>
        <end position="338"/>
    </location>
</feature>
<dbReference type="PANTHER" id="PTHR22901">
    <property type="entry name" value="SIALATE O-ACETYLESTERASE"/>
    <property type="match status" value="1"/>
</dbReference>
<keyword evidence="5" id="KW-1185">Reference proteome</keyword>
<comment type="caution">
    <text evidence="4">The sequence shown here is derived from an EMBL/GenBank/DDBJ whole genome shotgun (WGS) entry which is preliminary data.</text>
</comment>
<dbReference type="PANTHER" id="PTHR22901:SF0">
    <property type="entry name" value="SIALATE O-ACETYLESTERASE"/>
    <property type="match status" value="1"/>
</dbReference>
<keyword evidence="1" id="KW-0378">Hydrolase</keyword>
<evidence type="ECO:0000313" key="4">
    <source>
        <dbReference type="EMBL" id="MFH6985841.1"/>
    </source>
</evidence>
<protein>
    <submittedName>
        <fullName evidence="4">Sialate O-acetylesterase</fullName>
    </submittedName>
</protein>
<evidence type="ECO:0000256" key="1">
    <source>
        <dbReference type="ARBA" id="ARBA00022801"/>
    </source>
</evidence>
<dbReference type="Pfam" id="PF03629">
    <property type="entry name" value="SASA"/>
    <property type="match status" value="1"/>
</dbReference>
<accession>A0ABW7NE23</accession>
<evidence type="ECO:0000259" key="3">
    <source>
        <dbReference type="Pfam" id="PF03629"/>
    </source>
</evidence>
<evidence type="ECO:0000313" key="5">
    <source>
        <dbReference type="Proteomes" id="UP001610063"/>
    </source>
</evidence>
<dbReference type="InterPro" id="IPR005181">
    <property type="entry name" value="SASA"/>
</dbReference>
<dbReference type="EMBL" id="JBIPKE010000020">
    <property type="protein sequence ID" value="MFH6985841.1"/>
    <property type="molecule type" value="Genomic_DNA"/>
</dbReference>
<gene>
    <name evidence="4" type="ORF">ACHKAR_20470</name>
</gene>
<dbReference type="Gene3D" id="3.40.50.1110">
    <property type="entry name" value="SGNH hydrolase"/>
    <property type="match status" value="1"/>
</dbReference>
<proteinExistence type="predicted"/>
<dbReference type="SUPFAM" id="SSF52266">
    <property type="entry name" value="SGNH hydrolase"/>
    <property type="match status" value="1"/>
</dbReference>
<organism evidence="4 5">
    <name type="scientific">Marinoscillum luteum</name>
    <dbReference type="NCBI Taxonomy" id="861051"/>
    <lineage>
        <taxon>Bacteria</taxon>
        <taxon>Pseudomonadati</taxon>
        <taxon>Bacteroidota</taxon>
        <taxon>Cytophagia</taxon>
        <taxon>Cytophagales</taxon>
        <taxon>Reichenbachiellaceae</taxon>
        <taxon>Marinoscillum</taxon>
    </lineage>
</organism>
<dbReference type="RefSeq" id="WP_395419270.1">
    <property type="nucleotide sequence ID" value="NZ_JBIPKE010000020.1"/>
</dbReference>
<dbReference type="InterPro" id="IPR036514">
    <property type="entry name" value="SGNH_hydro_sf"/>
</dbReference>
<feature type="signal peptide" evidence="2">
    <location>
        <begin position="1"/>
        <end position="19"/>
    </location>
</feature>
<keyword evidence="2" id="KW-0732">Signal</keyword>